<proteinExistence type="inferred from homology"/>
<sequence>MKVVAAYLLTILGGNASLSAKDLKTVFASAILVIVGSITR</sequence>
<comment type="subunit">
    <text evidence="2">P1 and P2 exist as dimers at the large ribosomal subunit.</text>
</comment>
<organism evidence="5 6">
    <name type="scientific">Rosa chinensis</name>
    <name type="common">China rose</name>
    <dbReference type="NCBI Taxonomy" id="74649"/>
    <lineage>
        <taxon>Eukaryota</taxon>
        <taxon>Viridiplantae</taxon>
        <taxon>Streptophyta</taxon>
        <taxon>Embryophyta</taxon>
        <taxon>Tracheophyta</taxon>
        <taxon>Spermatophyta</taxon>
        <taxon>Magnoliopsida</taxon>
        <taxon>eudicotyledons</taxon>
        <taxon>Gunneridae</taxon>
        <taxon>Pentapetalae</taxon>
        <taxon>rosids</taxon>
        <taxon>fabids</taxon>
        <taxon>Rosales</taxon>
        <taxon>Rosaceae</taxon>
        <taxon>Rosoideae</taxon>
        <taxon>Rosoideae incertae sedis</taxon>
        <taxon>Rosa</taxon>
    </lineage>
</organism>
<evidence type="ECO:0000256" key="3">
    <source>
        <dbReference type="ARBA" id="ARBA00022980"/>
    </source>
</evidence>
<protein>
    <submittedName>
        <fullName evidence="5">Uncharacterized protein</fullName>
    </submittedName>
</protein>
<dbReference type="InterPro" id="IPR038716">
    <property type="entry name" value="P1/P2_N_sf"/>
</dbReference>
<dbReference type="GO" id="GO:0005840">
    <property type="term" value="C:ribosome"/>
    <property type="evidence" value="ECO:0007669"/>
    <property type="project" value="UniProtKB-KW"/>
</dbReference>
<dbReference type="EMBL" id="PDCK01000041">
    <property type="protein sequence ID" value="PRQ45476.1"/>
    <property type="molecule type" value="Genomic_DNA"/>
</dbReference>
<comment type="caution">
    <text evidence="5">The sequence shown here is derived from an EMBL/GenBank/DDBJ whole genome shotgun (WGS) entry which is preliminary data.</text>
</comment>
<evidence type="ECO:0000256" key="4">
    <source>
        <dbReference type="ARBA" id="ARBA00023274"/>
    </source>
</evidence>
<gene>
    <name evidence="5" type="ORF">RchiOBHm_Chr3g0491861</name>
</gene>
<dbReference type="Gramene" id="PRQ45476">
    <property type="protein sequence ID" value="PRQ45476"/>
    <property type="gene ID" value="RchiOBHm_Chr3g0491861"/>
</dbReference>
<dbReference type="Gene3D" id="1.10.10.1410">
    <property type="match status" value="1"/>
</dbReference>
<evidence type="ECO:0000313" key="6">
    <source>
        <dbReference type="Proteomes" id="UP000238479"/>
    </source>
</evidence>
<evidence type="ECO:0000256" key="2">
    <source>
        <dbReference type="ARBA" id="ARBA00011266"/>
    </source>
</evidence>
<keyword evidence="6" id="KW-1185">Reference proteome</keyword>
<comment type="similarity">
    <text evidence="1">Belongs to the eukaryotic ribosomal protein P1/P2 family.</text>
</comment>
<accession>A0A2P6RGC4</accession>
<dbReference type="AlphaFoldDB" id="A0A2P6RGC4"/>
<evidence type="ECO:0000256" key="1">
    <source>
        <dbReference type="ARBA" id="ARBA00005436"/>
    </source>
</evidence>
<reference evidence="5 6" key="1">
    <citation type="journal article" date="2018" name="Nat. Genet.">
        <title>The Rosa genome provides new insights in the design of modern roses.</title>
        <authorList>
            <person name="Bendahmane M."/>
        </authorList>
    </citation>
    <scope>NUCLEOTIDE SEQUENCE [LARGE SCALE GENOMIC DNA]</scope>
    <source>
        <strain evidence="6">cv. Old Blush</strain>
    </source>
</reference>
<dbReference type="Proteomes" id="UP000238479">
    <property type="component" value="Chromosome 3"/>
</dbReference>
<evidence type="ECO:0000313" key="5">
    <source>
        <dbReference type="EMBL" id="PRQ45476.1"/>
    </source>
</evidence>
<keyword evidence="4" id="KW-0687">Ribonucleoprotein</keyword>
<dbReference type="GO" id="GO:1990904">
    <property type="term" value="C:ribonucleoprotein complex"/>
    <property type="evidence" value="ECO:0007669"/>
    <property type="project" value="UniProtKB-KW"/>
</dbReference>
<keyword evidence="3" id="KW-0689">Ribosomal protein</keyword>
<name>A0A2P6RGC4_ROSCH</name>